<reference evidence="1 2" key="1">
    <citation type="submission" date="2016-11" db="EMBL/GenBank/DDBJ databases">
        <authorList>
            <person name="Jaros S."/>
            <person name="Januszkiewicz K."/>
            <person name="Wedrychowicz H."/>
        </authorList>
    </citation>
    <scope>NUCLEOTIDE SEQUENCE [LARGE SCALE GENOMIC DNA]</scope>
    <source>
        <strain evidence="1 2">GAS138</strain>
    </source>
</reference>
<dbReference type="EMBL" id="LT670817">
    <property type="protein sequence ID" value="SHG31575.1"/>
    <property type="molecule type" value="Genomic_DNA"/>
</dbReference>
<sequence>MLRRKLFLKLGAPRLGVARRLPYLDATGRCMRQ</sequence>
<evidence type="ECO:0000313" key="1">
    <source>
        <dbReference type="EMBL" id="SHG31575.1"/>
    </source>
</evidence>
<organism evidence="1 2">
    <name type="scientific">Bradyrhizobium erythrophlei</name>
    <dbReference type="NCBI Taxonomy" id="1437360"/>
    <lineage>
        <taxon>Bacteria</taxon>
        <taxon>Pseudomonadati</taxon>
        <taxon>Pseudomonadota</taxon>
        <taxon>Alphaproteobacteria</taxon>
        <taxon>Hyphomicrobiales</taxon>
        <taxon>Nitrobacteraceae</taxon>
        <taxon>Bradyrhizobium</taxon>
    </lineage>
</organism>
<gene>
    <name evidence="1" type="ORF">SAMN05443248_1122</name>
</gene>
<dbReference type="AlphaFoldDB" id="A0A1M5ITR2"/>
<dbReference type="Proteomes" id="UP000189796">
    <property type="component" value="Chromosome I"/>
</dbReference>
<protein>
    <submittedName>
        <fullName evidence="1">Uncharacterized protein</fullName>
    </submittedName>
</protein>
<name>A0A1M5ITR2_9BRAD</name>
<evidence type="ECO:0000313" key="2">
    <source>
        <dbReference type="Proteomes" id="UP000189796"/>
    </source>
</evidence>
<accession>A0A1M5ITR2</accession>
<proteinExistence type="predicted"/>